<name>A0A4E0QW42_FASHE</name>
<gene>
    <name evidence="1" type="ORF">D915_010715</name>
</gene>
<protein>
    <submittedName>
        <fullName evidence="1">Uncharacterized protein</fullName>
    </submittedName>
</protein>
<sequence>MLFACLPSLHCGRLLRCSPTHIHYATGSVSGVYTQLQHDICIWFEKNPDNLNDKIKLTLLPVNFALNTENFGFPILTPAVINHFSELLGKISFAVWKEAYQFYG</sequence>
<organism evidence="1 2">
    <name type="scientific">Fasciola hepatica</name>
    <name type="common">Liver fluke</name>
    <dbReference type="NCBI Taxonomy" id="6192"/>
    <lineage>
        <taxon>Eukaryota</taxon>
        <taxon>Metazoa</taxon>
        <taxon>Spiralia</taxon>
        <taxon>Lophotrochozoa</taxon>
        <taxon>Platyhelminthes</taxon>
        <taxon>Trematoda</taxon>
        <taxon>Digenea</taxon>
        <taxon>Plagiorchiida</taxon>
        <taxon>Echinostomata</taxon>
        <taxon>Echinostomatoidea</taxon>
        <taxon>Fasciolidae</taxon>
        <taxon>Fasciola</taxon>
    </lineage>
</organism>
<dbReference type="AlphaFoldDB" id="A0A4E0QW42"/>
<comment type="caution">
    <text evidence="1">The sequence shown here is derived from an EMBL/GenBank/DDBJ whole genome shotgun (WGS) entry which is preliminary data.</text>
</comment>
<keyword evidence="2" id="KW-1185">Reference proteome</keyword>
<dbReference type="EMBL" id="JXXN02009138">
    <property type="protein sequence ID" value="THD18684.1"/>
    <property type="molecule type" value="Genomic_DNA"/>
</dbReference>
<evidence type="ECO:0000313" key="2">
    <source>
        <dbReference type="Proteomes" id="UP000230066"/>
    </source>
</evidence>
<proteinExistence type="predicted"/>
<dbReference type="Proteomes" id="UP000230066">
    <property type="component" value="Unassembled WGS sequence"/>
</dbReference>
<reference evidence="1" key="1">
    <citation type="submission" date="2019-03" db="EMBL/GenBank/DDBJ databases">
        <title>Improved annotation for the trematode Fasciola hepatica.</title>
        <authorList>
            <person name="Choi Y.-J."/>
            <person name="Martin J."/>
            <person name="Mitreva M."/>
        </authorList>
    </citation>
    <scope>NUCLEOTIDE SEQUENCE [LARGE SCALE GENOMIC DNA]</scope>
</reference>
<evidence type="ECO:0000313" key="1">
    <source>
        <dbReference type="EMBL" id="THD18684.1"/>
    </source>
</evidence>
<accession>A0A4E0QW42</accession>